<organism evidence="3 4">
    <name type="scientific">Didymodactylos carnosus</name>
    <dbReference type="NCBI Taxonomy" id="1234261"/>
    <lineage>
        <taxon>Eukaryota</taxon>
        <taxon>Metazoa</taxon>
        <taxon>Spiralia</taxon>
        <taxon>Gnathifera</taxon>
        <taxon>Rotifera</taxon>
        <taxon>Eurotatoria</taxon>
        <taxon>Bdelloidea</taxon>
        <taxon>Philodinida</taxon>
        <taxon>Philodinidae</taxon>
        <taxon>Didymodactylos</taxon>
    </lineage>
</organism>
<comment type="caution">
    <text evidence="3">The sequence shown here is derived from an EMBL/GenBank/DDBJ whole genome shotgun (WGS) entry which is preliminary data.</text>
</comment>
<dbReference type="EMBL" id="CAJNOK010012684">
    <property type="protein sequence ID" value="CAF1168721.1"/>
    <property type="molecule type" value="Genomic_DNA"/>
</dbReference>
<proteinExistence type="predicted"/>
<dbReference type="Proteomes" id="UP000682733">
    <property type="component" value="Unassembled WGS sequence"/>
</dbReference>
<dbReference type="InterPro" id="IPR009667">
    <property type="entry name" value="DUF1258"/>
</dbReference>
<evidence type="ECO:0000313" key="4">
    <source>
        <dbReference type="Proteomes" id="UP000682733"/>
    </source>
</evidence>
<name>A0A8S2MYX2_9BILA</name>
<evidence type="ECO:0000313" key="3">
    <source>
        <dbReference type="EMBL" id="CAF3980179.1"/>
    </source>
</evidence>
<feature type="region of interest" description="Disordered" evidence="1">
    <location>
        <begin position="1"/>
        <end position="24"/>
    </location>
</feature>
<accession>A0A8S2MYX2</accession>
<dbReference type="PANTHER" id="PTHR46579:SF1">
    <property type="entry name" value="F5_8 TYPE C DOMAIN-CONTAINING PROTEIN"/>
    <property type="match status" value="1"/>
</dbReference>
<dbReference type="Proteomes" id="UP000677228">
    <property type="component" value="Unassembled WGS sequence"/>
</dbReference>
<evidence type="ECO:0000313" key="2">
    <source>
        <dbReference type="EMBL" id="CAF1168721.1"/>
    </source>
</evidence>
<evidence type="ECO:0000256" key="1">
    <source>
        <dbReference type="SAM" id="MobiDB-lite"/>
    </source>
</evidence>
<dbReference type="EMBL" id="CAJOBA010034208">
    <property type="protein sequence ID" value="CAF3980179.1"/>
    <property type="molecule type" value="Genomic_DNA"/>
</dbReference>
<gene>
    <name evidence="2" type="ORF">OVA965_LOCUS22458</name>
    <name evidence="3" type="ORF">TMI583_LOCUS23172</name>
</gene>
<sequence length="700" mass="80944">MATGDGRKARQEYNKRRSRQSNGNLKITQVTQLTTTIAREIEMCDANKPYHLVSTSANYDSSSDEGFYLLDLNTDEQQEEDDNCYFDTVFQKRINLATDYMIFDDDHDNLTSERYVRDLRPLHEHTNVTTDETCENLLKINRKSCLSKSAMNDILKEFSKVLPVPNNLPKTFDKLLTSVGIVNYFTKQILCSICSTEIIYKSQICTNILCKQYQLSNPKIDTVYSSDVKQMLELIVSRNLKEIQHHKTVIHNKKFVEYDDDIVSGIKYQNALEQSIQSGNDRSFISLILHLDGLPLVKSTKLGLWALSASIIELRPDLRKRRRNMVLLSVCVGVGKPEINRWLKPIIQQLMKLKTDGVVIRTRQPEQVNCFSIRFHGLIGDLPALVHILNFKSHTGFNSCFYCLIHGVSRNRKTLFPYSAVIEDRTPFTWNRDSKEADEKHQNILGHHGISIVAQLFNDDFPDSIICDYLHTSLLRHGKTLVCDLTARLTKESKQILDRLLKIQPFPHYFNRKLRGIIDLSFVKATEWRNLFLYAIVPRFLPFFDDDLISYISLFVCAIRLLHGGPLVQVSRHFREEKARELVDIYLKLHSKYFNSRETLTCHQHHHFPTQFSLHGSVSCAATFAFEDFLGSVGSSYHGSKNIGDQLVLYHNIDYFLCNDLQQKDSSVDWTKMVPIDIVREKERNVDVLNHHRFIVIVKN</sequence>
<reference evidence="3" key="1">
    <citation type="submission" date="2021-02" db="EMBL/GenBank/DDBJ databases">
        <authorList>
            <person name="Nowell W R."/>
        </authorList>
    </citation>
    <scope>NUCLEOTIDE SEQUENCE</scope>
</reference>
<feature type="compositionally biased region" description="Basic and acidic residues" evidence="1">
    <location>
        <begin position="1"/>
        <end position="15"/>
    </location>
</feature>
<dbReference type="Pfam" id="PF06869">
    <property type="entry name" value="DUF1258"/>
    <property type="match status" value="1"/>
</dbReference>
<dbReference type="PANTHER" id="PTHR46579">
    <property type="entry name" value="F5/8 TYPE C DOMAIN-CONTAINING PROTEIN-RELATED"/>
    <property type="match status" value="1"/>
</dbReference>
<protein>
    <submittedName>
        <fullName evidence="3">Uncharacterized protein</fullName>
    </submittedName>
</protein>
<dbReference type="AlphaFoldDB" id="A0A8S2MYX2"/>